<accession>A0A8X6XYP2</accession>
<sequence length="50" mass="5642">MSYTKQNKEFKENVIKGTLYSTPGELRQWTKLKPSSSPPPPLPHSSPNSQ</sequence>
<reference evidence="2" key="1">
    <citation type="submission" date="2020-08" db="EMBL/GenBank/DDBJ databases">
        <title>Multicomponent nature underlies the extraordinary mechanical properties of spider dragline silk.</title>
        <authorList>
            <person name="Kono N."/>
            <person name="Nakamura H."/>
            <person name="Mori M."/>
            <person name="Yoshida Y."/>
            <person name="Ohtoshi R."/>
            <person name="Malay A.D."/>
            <person name="Moran D.A.P."/>
            <person name="Tomita M."/>
            <person name="Numata K."/>
            <person name="Arakawa K."/>
        </authorList>
    </citation>
    <scope>NUCLEOTIDE SEQUENCE</scope>
</reference>
<dbReference type="EMBL" id="BMAV01013813">
    <property type="protein sequence ID" value="GFY61809.1"/>
    <property type="molecule type" value="Genomic_DNA"/>
</dbReference>
<feature type="region of interest" description="Disordered" evidence="1">
    <location>
        <begin position="22"/>
        <end position="50"/>
    </location>
</feature>
<organism evidence="2 3">
    <name type="scientific">Trichonephila inaurata madagascariensis</name>
    <dbReference type="NCBI Taxonomy" id="2747483"/>
    <lineage>
        <taxon>Eukaryota</taxon>
        <taxon>Metazoa</taxon>
        <taxon>Ecdysozoa</taxon>
        <taxon>Arthropoda</taxon>
        <taxon>Chelicerata</taxon>
        <taxon>Arachnida</taxon>
        <taxon>Araneae</taxon>
        <taxon>Araneomorphae</taxon>
        <taxon>Entelegynae</taxon>
        <taxon>Araneoidea</taxon>
        <taxon>Nephilidae</taxon>
        <taxon>Trichonephila</taxon>
        <taxon>Trichonephila inaurata</taxon>
    </lineage>
</organism>
<name>A0A8X6XYP2_9ARAC</name>
<gene>
    <name evidence="2" type="ORF">TNIN_237121</name>
</gene>
<evidence type="ECO:0000313" key="3">
    <source>
        <dbReference type="Proteomes" id="UP000886998"/>
    </source>
</evidence>
<dbReference type="AlphaFoldDB" id="A0A8X6XYP2"/>
<feature type="non-terminal residue" evidence="2">
    <location>
        <position position="50"/>
    </location>
</feature>
<dbReference type="Proteomes" id="UP000886998">
    <property type="component" value="Unassembled WGS sequence"/>
</dbReference>
<evidence type="ECO:0000313" key="2">
    <source>
        <dbReference type="EMBL" id="GFY61809.1"/>
    </source>
</evidence>
<comment type="caution">
    <text evidence="2">The sequence shown here is derived from an EMBL/GenBank/DDBJ whole genome shotgun (WGS) entry which is preliminary data.</text>
</comment>
<protein>
    <submittedName>
        <fullName evidence="2">Uncharacterized protein</fullName>
    </submittedName>
</protein>
<dbReference type="OrthoDB" id="6435959at2759"/>
<proteinExistence type="predicted"/>
<keyword evidence="3" id="KW-1185">Reference proteome</keyword>
<evidence type="ECO:0000256" key="1">
    <source>
        <dbReference type="SAM" id="MobiDB-lite"/>
    </source>
</evidence>